<evidence type="ECO:0000313" key="5">
    <source>
        <dbReference type="Proteomes" id="UP000486602"/>
    </source>
</evidence>
<keyword evidence="5" id="KW-1185">Reference proteome</keyword>
<dbReference type="Proteomes" id="UP000486602">
    <property type="component" value="Unassembled WGS sequence"/>
</dbReference>
<feature type="domain" description="Secretion system C-terminal sorting" evidence="3">
    <location>
        <begin position="592"/>
        <end position="668"/>
    </location>
</feature>
<protein>
    <submittedName>
        <fullName evidence="4">Omp28-related outer membrane protein</fullName>
    </submittedName>
</protein>
<dbReference type="EMBL" id="JAAGVY010000041">
    <property type="protein sequence ID" value="NEN25128.1"/>
    <property type="molecule type" value="Genomic_DNA"/>
</dbReference>
<sequence length="669" mass="71869">MKKLFTLLAMTAFVAGANAQLFNDDFESYAAGDYIGVQSDVWTTWSGAVGGAEDAQVVTNQANSGMNSIYFSSPATGNGGPQDVILPFGQVYTEGLFTFTTSMRVANNKQGYFNFQAETTPGITWTIDVTASNGIVIVSESAVTIAAGAYTPEEWFEITIEANLTLNLWKLYIDGELTGTFSNGVNQIASADIFPVAGATFWVDDVSFDWEEVTVPAFNLSAVDLSGIGSLGGPEYSPTAIVRNNGMDEITSFDIDLTYAGGTFSQTITDINLAAGEYFEVAMGDGLILDGGLQTITVEVSNINGMVADDYSDDDIYVLTSNAIPAAVGKRAVVEEGTGTWCQYCPRGAVTMERMSNLYGDSYVGIAVHNNDPMAVAVYDTGLNLNAFPAGKVDRGPQVGDGQFEQGWLQRMQVAPKAYVSLGAQYDEVTRLLEVVVDAEMVETVTGNYRFGLAITEDGVTGVGPGWAQVNFFSGGSTEMGGYEDLPNPVPASMMVYDHVARAILPDFSGAQDIYTVEYTAGETYGFNFSITLPVGWDIDELNLVGMFYAPNNRIDNAYGIDLDGAIANEWYDSGNFVGLTKLPEPEANIKLYPNPSTGLSFVQIDLETAENVSVDIRSIDGRLIASRDYGVLATTSRLPVNTENYAAGIYMVQIKVGNTQKVLKLLVD</sequence>
<evidence type="ECO:0000313" key="4">
    <source>
        <dbReference type="EMBL" id="NEN25128.1"/>
    </source>
</evidence>
<evidence type="ECO:0000256" key="1">
    <source>
        <dbReference type="ARBA" id="ARBA00022729"/>
    </source>
</evidence>
<dbReference type="RefSeq" id="WP_163286586.1">
    <property type="nucleotide sequence ID" value="NZ_JAAGVY010000041.1"/>
</dbReference>
<name>A0A7K3WUA1_9FLAO</name>
<gene>
    <name evidence="4" type="ORF">G3O08_16630</name>
</gene>
<dbReference type="Gene3D" id="2.60.40.10">
    <property type="entry name" value="Immunoglobulins"/>
    <property type="match status" value="1"/>
</dbReference>
<reference evidence="4 5" key="1">
    <citation type="submission" date="2020-02" db="EMBL/GenBank/DDBJ databases">
        <title>Out from the shadows clarifying the taxonomy of the family Cryomorphaceae and related taxa by utilizing the GTDB taxonomic framework.</title>
        <authorList>
            <person name="Bowman J.P."/>
        </authorList>
    </citation>
    <scope>NUCLEOTIDE SEQUENCE [LARGE SCALE GENOMIC DNA]</scope>
    <source>
        <strain evidence="4 5">QSSC 1-22</strain>
    </source>
</reference>
<evidence type="ECO:0000256" key="2">
    <source>
        <dbReference type="SAM" id="SignalP"/>
    </source>
</evidence>
<dbReference type="InterPro" id="IPR013783">
    <property type="entry name" value="Ig-like_fold"/>
</dbReference>
<proteinExistence type="predicted"/>
<dbReference type="Pfam" id="PF18962">
    <property type="entry name" value="Por_Secre_tail"/>
    <property type="match status" value="1"/>
</dbReference>
<evidence type="ECO:0000259" key="3">
    <source>
        <dbReference type="Pfam" id="PF18962"/>
    </source>
</evidence>
<feature type="chain" id="PRO_5029777945" evidence="2">
    <location>
        <begin position="20"/>
        <end position="669"/>
    </location>
</feature>
<dbReference type="InterPro" id="IPR026444">
    <property type="entry name" value="Secre_tail"/>
</dbReference>
<organism evidence="4 5">
    <name type="scientific">Cryomorpha ignava</name>
    <dbReference type="NCBI Taxonomy" id="101383"/>
    <lineage>
        <taxon>Bacteria</taxon>
        <taxon>Pseudomonadati</taxon>
        <taxon>Bacteroidota</taxon>
        <taxon>Flavobacteriia</taxon>
        <taxon>Flavobacteriales</taxon>
        <taxon>Cryomorphaceae</taxon>
        <taxon>Cryomorpha</taxon>
    </lineage>
</organism>
<dbReference type="NCBIfam" id="TIGR04183">
    <property type="entry name" value="Por_Secre_tail"/>
    <property type="match status" value="1"/>
</dbReference>
<keyword evidence="1 2" id="KW-0732">Signal</keyword>
<comment type="caution">
    <text evidence="4">The sequence shown here is derived from an EMBL/GenBank/DDBJ whole genome shotgun (WGS) entry which is preliminary data.</text>
</comment>
<feature type="signal peptide" evidence="2">
    <location>
        <begin position="1"/>
        <end position="19"/>
    </location>
</feature>
<accession>A0A7K3WUA1</accession>
<dbReference type="AlphaFoldDB" id="A0A7K3WUA1"/>